<feature type="transmembrane region" description="Helical" evidence="1">
    <location>
        <begin position="95"/>
        <end position="115"/>
    </location>
</feature>
<dbReference type="Proteomes" id="UP000009375">
    <property type="component" value="Unassembled WGS sequence"/>
</dbReference>
<dbReference type="EMBL" id="GG730040">
    <property type="protein sequence ID" value="EEZ93187.1"/>
    <property type="molecule type" value="Genomic_DNA"/>
</dbReference>
<evidence type="ECO:0000256" key="1">
    <source>
        <dbReference type="SAM" id="Phobius"/>
    </source>
</evidence>
<evidence type="ECO:0008006" key="4">
    <source>
        <dbReference type="Google" id="ProtNLM"/>
    </source>
</evidence>
<feature type="transmembrane region" description="Helical" evidence="1">
    <location>
        <begin position="127"/>
        <end position="149"/>
    </location>
</feature>
<reference evidence="2 3" key="1">
    <citation type="journal article" date="2010" name="Proc. Natl. Acad. Sci. U.S.A.">
        <title>Enigmatic, ultrasmall, uncultivated Archaea.</title>
        <authorList>
            <person name="Baker B.J."/>
            <person name="Comolli L.R."/>
            <person name="Dick G.J."/>
            <person name="Hauser L.J."/>
            <person name="Hyatt D."/>
            <person name="Dill B.D."/>
            <person name="Land M.L."/>
            <person name="Verberkmoes N.C."/>
            <person name="Hettich R.L."/>
            <person name="Banfield J.F."/>
        </authorList>
    </citation>
    <scope>NUCLEOTIDE SEQUENCE [LARGE SCALE GENOMIC DNA]</scope>
</reference>
<evidence type="ECO:0000313" key="2">
    <source>
        <dbReference type="EMBL" id="EEZ93187.1"/>
    </source>
</evidence>
<evidence type="ECO:0000313" key="3">
    <source>
        <dbReference type="Proteomes" id="UP000009375"/>
    </source>
</evidence>
<keyword evidence="1" id="KW-0472">Membrane</keyword>
<dbReference type="AlphaFoldDB" id="D2EEG9"/>
<keyword evidence="1" id="KW-1133">Transmembrane helix</keyword>
<protein>
    <recommendedName>
        <fullName evidence="4">SHOCT domain-containing protein</fullName>
    </recommendedName>
</protein>
<name>D2EEG9_PARA4</name>
<proteinExistence type="predicted"/>
<sequence>MIGFSIKNYEKEFDTQELEKRHVFYDLYIKSDDPQVLRNQVSEYMTDMDYKILLNELAKFQDNELEETFRGGNAKPIRALLKSAKDNKKGSKYPIAWKACLIIGVILLALLLVSYRTNIYTNITHFSYSSSALVLYGMIAFFVLALLFFEIKKIVPIFLWAKIIGVYDPTEESANVRVVLAGDCKFKDKDSYSKLEGDMTEMYSELSRKYGNKLDKRQLANNVSNSLSMGPQGSTKLNTKLREIEKESADLERNFVSGKISEDEYKKMKAQIEAKRAQLDTLFDLING</sequence>
<gene>
    <name evidence="2" type="ORF">BJBARM4_0109</name>
</gene>
<organism evidence="2 3">
    <name type="scientific">Candidatus Parvarchaeum acidiphilum ARMAN-4</name>
    <dbReference type="NCBI Taxonomy" id="662760"/>
    <lineage>
        <taxon>Archaea</taxon>
        <taxon>Candidatus Parvarchaeota</taxon>
        <taxon>Candidatus Parvarchaeum</taxon>
    </lineage>
</organism>
<keyword evidence="1" id="KW-0812">Transmembrane</keyword>
<accession>D2EEG9</accession>